<evidence type="ECO:0000256" key="2">
    <source>
        <dbReference type="ARBA" id="ARBA00022692"/>
    </source>
</evidence>
<sequence>MPNTRFWKALLYVILTLYAVITLIPFLWALSASFKPLSEIVA</sequence>
<dbReference type="GO" id="GO:0016020">
    <property type="term" value="C:membrane"/>
    <property type="evidence" value="ECO:0007669"/>
    <property type="project" value="UniProtKB-SubCell"/>
</dbReference>
<evidence type="ECO:0000313" key="6">
    <source>
        <dbReference type="EMBL" id="MDR9900814.1"/>
    </source>
</evidence>
<evidence type="ECO:0000256" key="3">
    <source>
        <dbReference type="ARBA" id="ARBA00022989"/>
    </source>
</evidence>
<organism evidence="6 7">
    <name type="scientific">Aetokthonos hydrillicola Thurmond2011</name>
    <dbReference type="NCBI Taxonomy" id="2712845"/>
    <lineage>
        <taxon>Bacteria</taxon>
        <taxon>Bacillati</taxon>
        <taxon>Cyanobacteriota</taxon>
        <taxon>Cyanophyceae</taxon>
        <taxon>Nostocales</taxon>
        <taxon>Hapalosiphonaceae</taxon>
        <taxon>Aetokthonos</taxon>
    </lineage>
</organism>
<reference evidence="7" key="1">
    <citation type="journal article" date="2021" name="Science">
        <title>Hunting the eagle killer: A cyanobacterial neurotoxin causes vacuolar myelinopathy.</title>
        <authorList>
            <person name="Breinlinger S."/>
            <person name="Phillips T.J."/>
            <person name="Haram B.N."/>
            <person name="Mares J."/>
            <person name="Martinez Yerena J.A."/>
            <person name="Hrouzek P."/>
            <person name="Sobotka R."/>
            <person name="Henderson W.M."/>
            <person name="Schmieder P."/>
            <person name="Williams S.M."/>
            <person name="Lauderdale J.D."/>
            <person name="Wilde H.D."/>
            <person name="Gerrin W."/>
            <person name="Kust A."/>
            <person name="Washington J.W."/>
            <person name="Wagner C."/>
            <person name="Geier B."/>
            <person name="Liebeke M."/>
            <person name="Enke H."/>
            <person name="Niedermeyer T.H.J."/>
            <person name="Wilde S.B."/>
        </authorList>
    </citation>
    <scope>NUCLEOTIDE SEQUENCE [LARGE SCALE GENOMIC DNA]</scope>
    <source>
        <strain evidence="7">Thurmond2011</strain>
    </source>
</reference>
<feature type="non-terminal residue" evidence="6">
    <location>
        <position position="42"/>
    </location>
</feature>
<evidence type="ECO:0000313" key="7">
    <source>
        <dbReference type="Proteomes" id="UP000667802"/>
    </source>
</evidence>
<keyword evidence="2 5" id="KW-0812">Transmembrane</keyword>
<keyword evidence="4 5" id="KW-0472">Membrane</keyword>
<feature type="transmembrane region" description="Helical" evidence="5">
    <location>
        <begin position="9"/>
        <end position="30"/>
    </location>
</feature>
<comment type="subcellular location">
    <subcellularLocation>
        <location evidence="1">Membrane</location>
        <topology evidence="1">Multi-pass membrane protein</topology>
    </subcellularLocation>
</comment>
<gene>
    <name evidence="6" type="ORF">G7B40_040730</name>
</gene>
<name>A0AAP5MEE2_9CYAN</name>
<dbReference type="AlphaFoldDB" id="A0AAP5MEE2"/>
<dbReference type="InterPro" id="IPR035906">
    <property type="entry name" value="MetI-like_sf"/>
</dbReference>
<keyword evidence="7" id="KW-1185">Reference proteome</keyword>
<evidence type="ECO:0000256" key="1">
    <source>
        <dbReference type="ARBA" id="ARBA00004141"/>
    </source>
</evidence>
<dbReference type="EMBL" id="JAALHA020000039">
    <property type="protein sequence ID" value="MDR9900814.1"/>
    <property type="molecule type" value="Genomic_DNA"/>
</dbReference>
<proteinExistence type="predicted"/>
<evidence type="ECO:0000256" key="5">
    <source>
        <dbReference type="SAM" id="Phobius"/>
    </source>
</evidence>
<keyword evidence="3 5" id="KW-1133">Transmembrane helix</keyword>
<accession>A0AAP5MEE2</accession>
<dbReference type="Proteomes" id="UP000667802">
    <property type="component" value="Unassembled WGS sequence"/>
</dbReference>
<protein>
    <submittedName>
        <fullName evidence="6">Carbohydrate ABC transporter permease</fullName>
    </submittedName>
</protein>
<dbReference type="SUPFAM" id="SSF161098">
    <property type="entry name" value="MetI-like"/>
    <property type="match status" value="1"/>
</dbReference>
<evidence type="ECO:0000256" key="4">
    <source>
        <dbReference type="ARBA" id="ARBA00023136"/>
    </source>
</evidence>
<comment type="caution">
    <text evidence="6">The sequence shown here is derived from an EMBL/GenBank/DDBJ whole genome shotgun (WGS) entry which is preliminary data.</text>
</comment>